<dbReference type="FunFam" id="3.90.550.10:FF:000056">
    <property type="entry name" value="Hexosyltransferase"/>
    <property type="match status" value="1"/>
</dbReference>
<keyword evidence="12 13" id="KW-0961">Cell wall biogenesis/degradation</keyword>
<protein>
    <recommendedName>
        <fullName evidence="13">Hexosyltransferase</fullName>
        <ecNumber evidence="13">2.4.1.-</ecNumber>
    </recommendedName>
</protein>
<dbReference type="Gene3D" id="3.90.550.10">
    <property type="entry name" value="Spore Coat Polysaccharide Biosynthesis Protein SpsA, Chain A"/>
    <property type="match status" value="1"/>
</dbReference>
<keyword evidence="6 13" id="KW-0812">Transmembrane</keyword>
<evidence type="ECO:0000256" key="14">
    <source>
        <dbReference type="SAM" id="MobiDB-lite"/>
    </source>
</evidence>
<evidence type="ECO:0000256" key="4">
    <source>
        <dbReference type="ARBA" id="ARBA00022676"/>
    </source>
</evidence>
<dbReference type="InterPro" id="IPR029044">
    <property type="entry name" value="Nucleotide-diphossugar_trans"/>
</dbReference>
<keyword evidence="11" id="KW-0325">Glycoprotein</keyword>
<feature type="transmembrane region" description="Helical" evidence="13">
    <location>
        <begin position="12"/>
        <end position="31"/>
    </location>
</feature>
<keyword evidence="16" id="KW-1185">Reference proteome</keyword>
<dbReference type="UniPathway" id="UPA00845"/>
<comment type="subcellular location">
    <subcellularLocation>
        <location evidence="1 13">Golgi apparatus membrane</location>
        <topology evidence="1 13">Single-pass type II membrane protein</topology>
    </subcellularLocation>
</comment>
<feature type="compositionally biased region" description="Basic and acidic residues" evidence="14">
    <location>
        <begin position="92"/>
        <end position="107"/>
    </location>
</feature>
<evidence type="ECO:0000256" key="6">
    <source>
        <dbReference type="ARBA" id="ARBA00022692"/>
    </source>
</evidence>
<dbReference type="EMBL" id="CM004391">
    <property type="protein sequence ID" value="OAY49806.1"/>
    <property type="molecule type" value="Genomic_DNA"/>
</dbReference>
<dbReference type="InterPro" id="IPR029993">
    <property type="entry name" value="GAUT"/>
</dbReference>
<sequence>MKKINQCQRIPILFLLCFTVLAPLLFVSTRLKNFTPGRKEFVEDLSTFKYRTDTVKLRAIEQEAGEDLKGPKLFVYERNNLDSVVSNSSSNRRNDSKHSENNKDRSHAARQSKSTGYVFHPLHSNGTSHERKEENKYIQPERVSSMSDDKRQYNQSRSRHNLNLRTPTHRAIDVKVKEMKDQLIRAKAYLSSAPPGSNSHLVRELRVRIRELERAMGGVMWDKDLSRSALQKMKSMEVSLSKAGHVFPHCSSMATKLRAMTYNAEEQVRAQKNQTTFLIKLAARTTPKALHCLSMQLTAQFFALPPEERQFPNQQKLHDADLHHYAVFSDNVLACAVVVNSTVSSAKDAEKIVFHVVTDSLNFPAISMWFLLNRPGKATIHIQSIDNFDWLAAKYNSTLRRQNSHDPRYASSLNHLRFYLPEIFPLLNKIVFFDHDVVVQKDLTGLWSLNMKGKVNGAVETCLENEASFRQMDLLINFSDPYVTKRFDAKACTWAFGMNLFDLKEWRRRNLTALYHKYLQVGYKKPLWKAGSLPLGWATFYNHTVTLDRSWHRLGLGYELGIRQDSIDQAAVLHYDGVMKPWLDIGIARYKSYWTKHVNYDHPYLQQCNVHG</sequence>
<name>A0A2C9VUH9_MANES</name>
<feature type="region of interest" description="Disordered" evidence="14">
    <location>
        <begin position="84"/>
        <end position="158"/>
    </location>
</feature>
<keyword evidence="4 13" id="KW-0328">Glycosyltransferase</keyword>
<keyword evidence="9 13" id="KW-0333">Golgi apparatus</keyword>
<evidence type="ECO:0000256" key="8">
    <source>
        <dbReference type="ARBA" id="ARBA00022989"/>
    </source>
</evidence>
<dbReference type="STRING" id="3983.A0A2C9VUH9"/>
<keyword evidence="7" id="KW-0735">Signal-anchor</keyword>
<evidence type="ECO:0000256" key="10">
    <source>
        <dbReference type="ARBA" id="ARBA00023136"/>
    </source>
</evidence>
<dbReference type="GO" id="GO:0071555">
    <property type="term" value="P:cell wall organization"/>
    <property type="evidence" value="ECO:0007669"/>
    <property type="project" value="UniProtKB-KW"/>
</dbReference>
<dbReference type="Gramene" id="Manes.05G084900.1.v8.1">
    <property type="protein sequence ID" value="Manes.05G084900.1.v8.1.CDS"/>
    <property type="gene ID" value="Manes.05G084900.v8.1"/>
</dbReference>
<evidence type="ECO:0000256" key="1">
    <source>
        <dbReference type="ARBA" id="ARBA00004323"/>
    </source>
</evidence>
<accession>A0A2C9VUH9</accession>
<proteinExistence type="inferred from homology"/>
<dbReference type="GO" id="GO:0047262">
    <property type="term" value="F:polygalacturonate 4-alpha-galacturonosyltransferase activity"/>
    <property type="evidence" value="ECO:0007669"/>
    <property type="project" value="InterPro"/>
</dbReference>
<reference evidence="16" key="1">
    <citation type="journal article" date="2016" name="Nat. Biotechnol.">
        <title>Sequencing wild and cultivated cassava and related species reveals extensive interspecific hybridization and genetic diversity.</title>
        <authorList>
            <person name="Bredeson J.V."/>
            <person name="Lyons J.B."/>
            <person name="Prochnik S.E."/>
            <person name="Wu G.A."/>
            <person name="Ha C.M."/>
            <person name="Edsinger-Gonzales E."/>
            <person name="Grimwood J."/>
            <person name="Schmutz J."/>
            <person name="Rabbi I.Y."/>
            <person name="Egesi C."/>
            <person name="Nauluvula P."/>
            <person name="Lebot V."/>
            <person name="Ndunguru J."/>
            <person name="Mkamilo G."/>
            <person name="Bart R.S."/>
            <person name="Setter T.L."/>
            <person name="Gleadow R.M."/>
            <person name="Kulakow P."/>
            <person name="Ferguson M.E."/>
            <person name="Rounsley S."/>
            <person name="Rokhsar D.S."/>
        </authorList>
    </citation>
    <scope>NUCLEOTIDE SEQUENCE [LARGE SCALE GENOMIC DNA]</scope>
    <source>
        <strain evidence="16">cv. AM560-2</strain>
    </source>
</reference>
<comment type="similarity">
    <text evidence="3 13">Belongs to the glycosyltransferase 8 family.</text>
</comment>
<organism evidence="15 16">
    <name type="scientific">Manihot esculenta</name>
    <name type="common">Cassava</name>
    <name type="synonym">Jatropha manihot</name>
    <dbReference type="NCBI Taxonomy" id="3983"/>
    <lineage>
        <taxon>Eukaryota</taxon>
        <taxon>Viridiplantae</taxon>
        <taxon>Streptophyta</taxon>
        <taxon>Embryophyta</taxon>
        <taxon>Tracheophyta</taxon>
        <taxon>Spermatophyta</taxon>
        <taxon>Magnoliopsida</taxon>
        <taxon>eudicotyledons</taxon>
        <taxon>Gunneridae</taxon>
        <taxon>Pentapetalae</taxon>
        <taxon>rosids</taxon>
        <taxon>fabids</taxon>
        <taxon>Malpighiales</taxon>
        <taxon>Euphorbiaceae</taxon>
        <taxon>Crotonoideae</taxon>
        <taxon>Manihoteae</taxon>
        <taxon>Manihot</taxon>
    </lineage>
</organism>
<dbReference type="CDD" id="cd06429">
    <property type="entry name" value="GT8_like_1"/>
    <property type="match status" value="1"/>
</dbReference>
<dbReference type="PANTHER" id="PTHR32116:SF0">
    <property type="entry name" value="GALACTURONOSYLTRANSFERASE 6-RELATED"/>
    <property type="match status" value="1"/>
</dbReference>
<evidence type="ECO:0000256" key="12">
    <source>
        <dbReference type="ARBA" id="ARBA00023316"/>
    </source>
</evidence>
<evidence type="ECO:0000256" key="9">
    <source>
        <dbReference type="ARBA" id="ARBA00023034"/>
    </source>
</evidence>
<comment type="caution">
    <text evidence="15">The sequence shown here is derived from an EMBL/GenBank/DDBJ whole genome shotgun (WGS) entry which is preliminary data.</text>
</comment>
<comment type="pathway">
    <text evidence="2 13">Glycan metabolism; pectin biosynthesis.</text>
</comment>
<keyword evidence="10 13" id="KW-0472">Membrane</keyword>
<dbReference type="GO" id="GO:0000139">
    <property type="term" value="C:Golgi membrane"/>
    <property type="evidence" value="ECO:0007669"/>
    <property type="project" value="UniProtKB-SubCell"/>
</dbReference>
<evidence type="ECO:0000256" key="5">
    <source>
        <dbReference type="ARBA" id="ARBA00022679"/>
    </source>
</evidence>
<evidence type="ECO:0000256" key="11">
    <source>
        <dbReference type="ARBA" id="ARBA00023180"/>
    </source>
</evidence>
<evidence type="ECO:0000256" key="7">
    <source>
        <dbReference type="ARBA" id="ARBA00022968"/>
    </source>
</evidence>
<keyword evidence="5" id="KW-0808">Transferase</keyword>
<dbReference type="Pfam" id="PF25557">
    <property type="entry name" value="GAUT_1"/>
    <property type="match status" value="1"/>
</dbReference>
<dbReference type="Pfam" id="PF01501">
    <property type="entry name" value="Glyco_transf_8"/>
    <property type="match status" value="1"/>
</dbReference>
<dbReference type="PANTHER" id="PTHR32116">
    <property type="entry name" value="GALACTURONOSYLTRANSFERASE 4-RELATED"/>
    <property type="match status" value="1"/>
</dbReference>
<dbReference type="AlphaFoldDB" id="A0A2C9VUH9"/>
<dbReference type="SUPFAM" id="SSF53448">
    <property type="entry name" value="Nucleotide-diphospho-sugar transferases"/>
    <property type="match status" value="1"/>
</dbReference>
<gene>
    <name evidence="15" type="ORF">MANES_05G084900v8</name>
</gene>
<evidence type="ECO:0000313" key="15">
    <source>
        <dbReference type="EMBL" id="OAY49806.1"/>
    </source>
</evidence>
<evidence type="ECO:0000256" key="3">
    <source>
        <dbReference type="ARBA" id="ARBA00006351"/>
    </source>
</evidence>
<dbReference type="GO" id="GO:0045489">
    <property type="term" value="P:pectin biosynthetic process"/>
    <property type="evidence" value="ECO:0007669"/>
    <property type="project" value="UniProtKB-UniPathway"/>
</dbReference>
<dbReference type="OrthoDB" id="411524at2759"/>
<evidence type="ECO:0000313" key="16">
    <source>
        <dbReference type="Proteomes" id="UP000091857"/>
    </source>
</evidence>
<dbReference type="InterPro" id="IPR002495">
    <property type="entry name" value="Glyco_trans_8"/>
</dbReference>
<evidence type="ECO:0000256" key="13">
    <source>
        <dbReference type="RuleBase" id="RU362027"/>
    </source>
</evidence>
<evidence type="ECO:0000256" key="2">
    <source>
        <dbReference type="ARBA" id="ARBA00004877"/>
    </source>
</evidence>
<keyword evidence="8 13" id="KW-1133">Transmembrane helix</keyword>
<dbReference type="Proteomes" id="UP000091857">
    <property type="component" value="Chromosome 5"/>
</dbReference>
<dbReference type="EC" id="2.4.1.-" evidence="13"/>